<dbReference type="PANTHER" id="PTHR13317:SF4">
    <property type="entry name" value="TRANSMEMBRANE ANTERIOR POSTERIOR TRANSFORMATION PROTEIN 1 HOMOLOG"/>
    <property type="match status" value="1"/>
</dbReference>
<dbReference type="AlphaFoldDB" id="A0A024GSK8"/>
<dbReference type="EMBL" id="CAIX01000291">
    <property type="protein sequence ID" value="CCI49338.1"/>
    <property type="molecule type" value="Genomic_DNA"/>
</dbReference>
<proteinExistence type="inferred from homology"/>
<organism evidence="8 9">
    <name type="scientific">Albugo candida</name>
    <dbReference type="NCBI Taxonomy" id="65357"/>
    <lineage>
        <taxon>Eukaryota</taxon>
        <taxon>Sar</taxon>
        <taxon>Stramenopiles</taxon>
        <taxon>Oomycota</taxon>
        <taxon>Peronosporomycetes</taxon>
        <taxon>Albuginales</taxon>
        <taxon>Albuginaceae</taxon>
        <taxon>Albugo</taxon>
    </lineage>
</organism>
<comment type="similarity">
    <text evidence="2">Belongs to the TAPT1 family.</text>
</comment>
<name>A0A024GSK8_9STRA</name>
<accession>A0A024GSK8</accession>
<dbReference type="PANTHER" id="PTHR13317">
    <property type="entry name" value="TRANSMEMBRANE ANTERIOR POSTERIOR TRANSFORMATION PROTEIN 1 HOMOLOG"/>
    <property type="match status" value="1"/>
</dbReference>
<feature type="transmembrane region" description="Helical" evidence="7">
    <location>
        <begin position="750"/>
        <end position="775"/>
    </location>
</feature>
<gene>
    <name evidence="8" type="ORF">BN9_106520</name>
</gene>
<keyword evidence="3 7" id="KW-0812">Transmembrane</keyword>
<evidence type="ECO:0000256" key="7">
    <source>
        <dbReference type="SAM" id="Phobius"/>
    </source>
</evidence>
<feature type="transmembrane region" description="Helical" evidence="7">
    <location>
        <begin position="1035"/>
        <end position="1061"/>
    </location>
</feature>
<dbReference type="InterPro" id="IPR008010">
    <property type="entry name" value="Tatp1"/>
</dbReference>
<dbReference type="Proteomes" id="UP000053237">
    <property type="component" value="Unassembled WGS sequence"/>
</dbReference>
<evidence type="ECO:0000256" key="5">
    <source>
        <dbReference type="ARBA" id="ARBA00022989"/>
    </source>
</evidence>
<keyword evidence="5 7" id="KW-1133">Transmembrane helix</keyword>
<keyword evidence="6 7" id="KW-0472">Membrane</keyword>
<evidence type="ECO:0000256" key="1">
    <source>
        <dbReference type="ARBA" id="ARBA00004141"/>
    </source>
</evidence>
<keyword evidence="4" id="KW-0677">Repeat</keyword>
<sequence>MLSSLIVTYEGSALSCDTIDLTYRSASAKSDSAKDVVLIRYQRRSGESESLKSVLHGQGKVLFCTGLCYEGHFVYGKMHGQGRMEWPNGALYEGEFVANMIQGKGTFTWPNGNQYSGHVKAGIRHGKGSFTFKRDVNGPKPEQLNLEEEVKCQICHYDGEWKEGLYDGWGTLIYDVDAHLRYEGTFVRGKRHGHGIIRYANGNWYEGAWADDQKSGFGVMTWKTVKQSLRNTDVLKSHALVTLEKYEGEWKNDVQDGIGRLVYFPSVSEGENVPDPSFSLCNWYQGEMKEGLRHGIGVFHYENGSRYEGEWQYNVKHGLGIFVSEDGRITVARYRRDHNIEVIHSSACSIPTTNAAMLGGLPLYIDDLGEINAIWRKSLVNATLRYNADLSSLYRTYSTELNDEMSRNPRPMMTTSECRGLLQDAQFDCTEGHFERLLNQVRKSQRKQAVASFTKSVEGSSLIQSLIKVIRYCQAVQWHTPIVSMKSVILYREFVELLIRFTYYEKTENLRLFHSEPTSLPEVFTQFIEQRLCPLQSIRKKESVLRKRLKSVSVQRVLKKHTNSLTKAFEYCYEKQCPMRVRETAKEMEIEEEELLFLVCDKTVSIRSLLEFLVQFKIPSKMEPFLVQQMTQKVGNVLFCHKSECNATESACQWIKDFCLSDRLSRTDFQEVIAVVAFDSMNSGESSSDSQFAAILDAFIATEFTHFSIGMEPDFIYKEIFGIYDIKATDGVHQERVQNFLTIPFHLESLMIFGIFLAMDSFLFIFTYLPMRLFFGFGSIFASSSHIQRFCRTHLYDVMVAWLLLIGVFVLLQVDMSRVYHAIRGQAMIKLYVLFTMIEVVTVHVAINSSNSSLLTLLISNNFAELKSCVFKKFEEQNLFQVSCSDIVERFKLLLFLVLILLQSMTRDAFYGTAMVMLAEMVIDWLKHAFITKFNQISPLVYSKFTTILCHDLTGWQNSNTILDHTHHVSKRLGLLSLPLACVVIRMLLKTMCSRFKQNPFNSDVSDPLEIPHGIAAFDILIAPLLATWSYLPSILIFFVSFLCLAALKMLLSLSLFIFAINAKQINSQKS</sequence>
<dbReference type="SMART" id="SM00698">
    <property type="entry name" value="MORN"/>
    <property type="match status" value="9"/>
</dbReference>
<dbReference type="OrthoDB" id="29023at2759"/>
<dbReference type="InParanoid" id="A0A024GSK8"/>
<evidence type="ECO:0000256" key="4">
    <source>
        <dbReference type="ARBA" id="ARBA00022737"/>
    </source>
</evidence>
<reference evidence="8 9" key="1">
    <citation type="submission" date="2012-05" db="EMBL/GenBank/DDBJ databases">
        <title>Recombination and specialization in a pathogen metapopulation.</title>
        <authorList>
            <person name="Gardiner A."/>
            <person name="Kemen E."/>
            <person name="Schultz-Larsen T."/>
            <person name="MacLean D."/>
            <person name="Van Oosterhout C."/>
            <person name="Jones J.D.G."/>
        </authorList>
    </citation>
    <scope>NUCLEOTIDE SEQUENCE [LARGE SCALE GENOMIC DNA]</scope>
    <source>
        <strain evidence="8 9">Ac Nc2</strain>
    </source>
</reference>
<evidence type="ECO:0000313" key="8">
    <source>
        <dbReference type="EMBL" id="CCI49338.1"/>
    </source>
</evidence>
<feature type="transmembrane region" description="Helical" evidence="7">
    <location>
        <begin position="795"/>
        <end position="814"/>
    </location>
</feature>
<comment type="subcellular location">
    <subcellularLocation>
        <location evidence="1">Membrane</location>
        <topology evidence="1">Multi-pass membrane protein</topology>
    </subcellularLocation>
</comment>
<evidence type="ECO:0000256" key="6">
    <source>
        <dbReference type="ARBA" id="ARBA00023136"/>
    </source>
</evidence>
<dbReference type="Pfam" id="PF05346">
    <property type="entry name" value="DUF747"/>
    <property type="match status" value="1"/>
</dbReference>
<evidence type="ECO:0000256" key="2">
    <source>
        <dbReference type="ARBA" id="ARBA00008803"/>
    </source>
</evidence>
<dbReference type="GO" id="GO:0005789">
    <property type="term" value="C:endoplasmic reticulum membrane"/>
    <property type="evidence" value="ECO:0007669"/>
    <property type="project" value="TreeGrafter"/>
</dbReference>
<evidence type="ECO:0000313" key="9">
    <source>
        <dbReference type="Proteomes" id="UP000053237"/>
    </source>
</evidence>
<evidence type="ECO:0000256" key="3">
    <source>
        <dbReference type="ARBA" id="ARBA00022692"/>
    </source>
</evidence>
<dbReference type="Pfam" id="PF02493">
    <property type="entry name" value="MORN"/>
    <property type="match status" value="9"/>
</dbReference>
<dbReference type="InterPro" id="IPR003409">
    <property type="entry name" value="MORN"/>
</dbReference>
<comment type="caution">
    <text evidence="8">The sequence shown here is derived from an EMBL/GenBank/DDBJ whole genome shotgun (WGS) entry which is preliminary data.</text>
</comment>
<dbReference type="SUPFAM" id="SSF82185">
    <property type="entry name" value="Histone H3 K4-specific methyltransferase SET7/9 N-terminal domain"/>
    <property type="match status" value="3"/>
</dbReference>
<protein>
    <submittedName>
        <fullName evidence="8">Uncharacterized protein</fullName>
    </submittedName>
</protein>
<dbReference type="Gene3D" id="2.20.110.10">
    <property type="entry name" value="Histone H3 K4-specific methyltransferase SET7/9 N-terminal domain"/>
    <property type="match status" value="3"/>
</dbReference>
<keyword evidence="9" id="KW-1185">Reference proteome</keyword>